<dbReference type="CDD" id="cd13530">
    <property type="entry name" value="PBP2_peptides_like"/>
    <property type="match status" value="1"/>
</dbReference>
<accession>A0A285UPL9</accession>
<gene>
    <name evidence="4" type="ORF">SAMN05878391_2079</name>
</gene>
<dbReference type="InterPro" id="IPR001638">
    <property type="entry name" value="Solute-binding_3/MltF_N"/>
</dbReference>
<dbReference type="SMART" id="SM00062">
    <property type="entry name" value="PBPb"/>
    <property type="match status" value="1"/>
</dbReference>
<evidence type="ECO:0000256" key="1">
    <source>
        <dbReference type="ARBA" id="ARBA00022729"/>
    </source>
</evidence>
<organism evidence="4 5">
    <name type="scientific">Salinicoccus kekensis</name>
    <dbReference type="NCBI Taxonomy" id="714307"/>
    <lineage>
        <taxon>Bacteria</taxon>
        <taxon>Bacillati</taxon>
        <taxon>Bacillota</taxon>
        <taxon>Bacilli</taxon>
        <taxon>Bacillales</taxon>
        <taxon>Staphylococcaceae</taxon>
        <taxon>Salinicoccus</taxon>
    </lineage>
</organism>
<reference evidence="5" key="1">
    <citation type="submission" date="2017-08" db="EMBL/GenBank/DDBJ databases">
        <authorList>
            <person name="Varghese N."/>
            <person name="Submissions S."/>
        </authorList>
    </citation>
    <scope>NUCLEOTIDE SEQUENCE [LARGE SCALE GENOMIC DNA]</scope>
    <source>
        <strain evidence="5">DSM 23173</strain>
    </source>
</reference>
<proteinExistence type="predicted"/>
<dbReference type="PANTHER" id="PTHR35936">
    <property type="entry name" value="MEMBRANE-BOUND LYTIC MUREIN TRANSGLYCOSYLASE F"/>
    <property type="match status" value="1"/>
</dbReference>
<feature type="chain" id="PRO_5011995719" evidence="2">
    <location>
        <begin position="28"/>
        <end position="274"/>
    </location>
</feature>
<protein>
    <submittedName>
        <fullName evidence="4">Amino acid ABC transporter substrate-binding protein (PAAT family)</fullName>
    </submittedName>
</protein>
<feature type="domain" description="Solute-binding protein family 3/N-terminal" evidence="3">
    <location>
        <begin position="47"/>
        <end position="270"/>
    </location>
</feature>
<dbReference type="Proteomes" id="UP000219412">
    <property type="component" value="Unassembled WGS sequence"/>
</dbReference>
<dbReference type="Gene3D" id="3.40.190.10">
    <property type="entry name" value="Periplasmic binding protein-like II"/>
    <property type="match status" value="2"/>
</dbReference>
<dbReference type="Pfam" id="PF00497">
    <property type="entry name" value="SBP_bac_3"/>
    <property type="match status" value="1"/>
</dbReference>
<dbReference type="PANTHER" id="PTHR35936:SF17">
    <property type="entry name" value="ARGININE-BINDING EXTRACELLULAR PROTEIN ARTP"/>
    <property type="match status" value="1"/>
</dbReference>
<keyword evidence="5" id="KW-1185">Reference proteome</keyword>
<dbReference type="AlphaFoldDB" id="A0A285UPL9"/>
<dbReference type="PROSITE" id="PS51257">
    <property type="entry name" value="PROKAR_LIPOPROTEIN"/>
    <property type="match status" value="1"/>
</dbReference>
<sequence length="274" mass="30016">MKGKNFILNSILLLFVVILVGCGNGDATGSENDGEDNAGNDNEEKETLVVASTPTGPPYTFMNNETDEMEGIMIDIVDIIGEELDKEIQIESTSFSSLIPSLQGGKVDLISAGMVITEERKEVINFSDEVFGFGEGLIVHEDNNDISTFEDLEGKTVGTQQGTIYYDLIEENGNTENNSVYESIGDMLQDLSNGRLDAVVADEPVLIYLEENNPNFAVRIIEDYESQIIDGVGLGVSKDDEELLEEVNGVIADLKADGSLEEIYSKWNVSWSFE</sequence>
<dbReference type="SUPFAM" id="SSF53850">
    <property type="entry name" value="Periplasmic binding protein-like II"/>
    <property type="match status" value="1"/>
</dbReference>
<keyword evidence="1 2" id="KW-0732">Signal</keyword>
<evidence type="ECO:0000313" key="5">
    <source>
        <dbReference type="Proteomes" id="UP000219412"/>
    </source>
</evidence>
<name>A0A285UPL9_9STAP</name>
<feature type="signal peptide" evidence="2">
    <location>
        <begin position="1"/>
        <end position="27"/>
    </location>
</feature>
<evidence type="ECO:0000259" key="3">
    <source>
        <dbReference type="SMART" id="SM00062"/>
    </source>
</evidence>
<dbReference type="EMBL" id="OBQF01000005">
    <property type="protein sequence ID" value="SOC43703.1"/>
    <property type="molecule type" value="Genomic_DNA"/>
</dbReference>
<dbReference type="OrthoDB" id="9775197at2"/>
<evidence type="ECO:0000313" key="4">
    <source>
        <dbReference type="EMBL" id="SOC43703.1"/>
    </source>
</evidence>
<evidence type="ECO:0000256" key="2">
    <source>
        <dbReference type="SAM" id="SignalP"/>
    </source>
</evidence>
<dbReference type="RefSeq" id="WP_097041801.1">
    <property type="nucleotide sequence ID" value="NZ_OBQF01000005.1"/>
</dbReference>